<gene>
    <name evidence="1" type="ORF">CYJ10_29190</name>
</gene>
<dbReference type="RefSeq" id="WP_101684929.1">
    <property type="nucleotide sequence ID" value="NZ_PJRP01000021.1"/>
</dbReference>
<reference evidence="1 2" key="1">
    <citation type="submission" date="2017-12" db="EMBL/GenBank/DDBJ databases">
        <title>Genome sequence of the active heterotrophic nitrifier-denitrifier, Cupriavidus pauculus UM1.</title>
        <authorList>
            <person name="Putonti C."/>
            <person name="Castignetti D."/>
        </authorList>
    </citation>
    <scope>NUCLEOTIDE SEQUENCE [LARGE SCALE GENOMIC DNA]</scope>
    <source>
        <strain evidence="1 2">UM1</strain>
    </source>
</reference>
<accession>A0A2N5C415</accession>
<protein>
    <submittedName>
        <fullName evidence="1">Uncharacterized protein</fullName>
    </submittedName>
</protein>
<proteinExistence type="predicted"/>
<dbReference type="Proteomes" id="UP000234341">
    <property type="component" value="Unassembled WGS sequence"/>
</dbReference>
<name>A0A2N5C415_9BURK</name>
<organism evidence="1 2">
    <name type="scientific">Cupriavidus pauculus</name>
    <dbReference type="NCBI Taxonomy" id="82633"/>
    <lineage>
        <taxon>Bacteria</taxon>
        <taxon>Pseudomonadati</taxon>
        <taxon>Pseudomonadota</taxon>
        <taxon>Betaproteobacteria</taxon>
        <taxon>Burkholderiales</taxon>
        <taxon>Burkholderiaceae</taxon>
        <taxon>Cupriavidus</taxon>
    </lineage>
</organism>
<dbReference type="OrthoDB" id="8974704at2"/>
<dbReference type="AlphaFoldDB" id="A0A2N5C415"/>
<evidence type="ECO:0000313" key="1">
    <source>
        <dbReference type="EMBL" id="PLP96920.1"/>
    </source>
</evidence>
<sequence>MTLAAIRDWVANDGLAITFQSMGQYRTALLRAIDQASASSLLAGDRLTDEPTVSEVMRECEAFEAAMVDAGYSRPDLGRHPGMYRYQRDQDRFTGWKLAHAILSDPRQPGSALEDSLRLDALQRESWNLRCFDHGSAFGDGDVGWRVIEHHMGKPYERTVAEVFEDDPRAAIDAACALVTARAGIAPGWQPITAPGQVTVGDKLRFTIGDKPYSETVKEVLHPGTDKEELIYNMRRNYYLITSMSIKNTGSQRNVLFEKRGS</sequence>
<comment type="caution">
    <text evidence="1">The sequence shown here is derived from an EMBL/GenBank/DDBJ whole genome shotgun (WGS) entry which is preliminary data.</text>
</comment>
<dbReference type="EMBL" id="PJRP01000021">
    <property type="protein sequence ID" value="PLP96920.1"/>
    <property type="molecule type" value="Genomic_DNA"/>
</dbReference>
<evidence type="ECO:0000313" key="2">
    <source>
        <dbReference type="Proteomes" id="UP000234341"/>
    </source>
</evidence>